<evidence type="ECO:0000256" key="4">
    <source>
        <dbReference type="ARBA" id="ARBA00022679"/>
    </source>
</evidence>
<protein>
    <submittedName>
        <fullName evidence="14">Poly(A) polymerase</fullName>
    </submittedName>
</protein>
<keyword evidence="7" id="KW-0479">Metal-binding</keyword>
<evidence type="ECO:0000256" key="11">
    <source>
        <dbReference type="RuleBase" id="RU003953"/>
    </source>
</evidence>
<dbReference type="InterPro" id="IPR032828">
    <property type="entry name" value="PolyA_RNA-bd"/>
</dbReference>
<dbReference type="SUPFAM" id="SSF81301">
    <property type="entry name" value="Nucleotidyltransferase"/>
    <property type="match status" value="1"/>
</dbReference>
<dbReference type="InterPro" id="IPR043519">
    <property type="entry name" value="NT_sf"/>
</dbReference>
<accession>A0A0V8M4T3</accession>
<dbReference type="PANTHER" id="PTHR47788:SF1">
    <property type="entry name" value="A-ADDING TRNA NUCLEOTIDYLTRANSFERASE"/>
    <property type="match status" value="1"/>
</dbReference>
<dbReference type="Gene3D" id="1.10.3090.10">
    <property type="entry name" value="cca-adding enzyme, domain 2"/>
    <property type="match status" value="1"/>
</dbReference>
<evidence type="ECO:0000256" key="7">
    <source>
        <dbReference type="ARBA" id="ARBA00022723"/>
    </source>
</evidence>
<dbReference type="InterPro" id="IPR002646">
    <property type="entry name" value="PolA_pol_head_dom"/>
</dbReference>
<keyword evidence="3" id="KW-0820">tRNA-binding</keyword>
<evidence type="ECO:0000256" key="8">
    <source>
        <dbReference type="ARBA" id="ARBA00022741"/>
    </source>
</evidence>
<dbReference type="OrthoDB" id="9805698at2"/>
<keyword evidence="6" id="KW-0548">Nucleotidyltransferase</keyword>
<keyword evidence="9" id="KW-0460">Magnesium</keyword>
<dbReference type="AlphaFoldDB" id="A0A0V8M4T3"/>
<evidence type="ECO:0000256" key="1">
    <source>
        <dbReference type="ARBA" id="ARBA00001946"/>
    </source>
</evidence>
<dbReference type="Pfam" id="PF12627">
    <property type="entry name" value="PolyA_pol_RNAbd"/>
    <property type="match status" value="1"/>
</dbReference>
<evidence type="ECO:0000259" key="12">
    <source>
        <dbReference type="Pfam" id="PF01743"/>
    </source>
</evidence>
<dbReference type="EMBL" id="JGYD01000010">
    <property type="protein sequence ID" value="KSV18774.1"/>
    <property type="molecule type" value="Genomic_DNA"/>
</dbReference>
<dbReference type="GO" id="GO:0000166">
    <property type="term" value="F:nucleotide binding"/>
    <property type="evidence" value="ECO:0007669"/>
    <property type="project" value="UniProtKB-KW"/>
</dbReference>
<organism evidence="14 15">
    <name type="scientific">Dehalococcoides mccartyi</name>
    <dbReference type="NCBI Taxonomy" id="61435"/>
    <lineage>
        <taxon>Bacteria</taxon>
        <taxon>Bacillati</taxon>
        <taxon>Chloroflexota</taxon>
        <taxon>Dehalococcoidia</taxon>
        <taxon>Dehalococcoidales</taxon>
        <taxon>Dehalococcoidaceae</taxon>
        <taxon>Dehalococcoides</taxon>
    </lineage>
</organism>
<keyword evidence="4 11" id="KW-0808">Transferase</keyword>
<name>A0A0V8M4T3_9CHLR</name>
<keyword evidence="8" id="KW-0547">Nucleotide-binding</keyword>
<dbReference type="GO" id="GO:0000049">
    <property type="term" value="F:tRNA binding"/>
    <property type="evidence" value="ECO:0007669"/>
    <property type="project" value="UniProtKB-KW"/>
</dbReference>
<dbReference type="GO" id="GO:0016779">
    <property type="term" value="F:nucleotidyltransferase activity"/>
    <property type="evidence" value="ECO:0007669"/>
    <property type="project" value="UniProtKB-KW"/>
</dbReference>
<evidence type="ECO:0000313" key="14">
    <source>
        <dbReference type="EMBL" id="KSV18774.1"/>
    </source>
</evidence>
<dbReference type="SUPFAM" id="SSF81891">
    <property type="entry name" value="Poly A polymerase C-terminal region-like"/>
    <property type="match status" value="1"/>
</dbReference>
<feature type="domain" description="Poly A polymerase head" evidence="12">
    <location>
        <begin position="36"/>
        <end position="161"/>
    </location>
</feature>
<dbReference type="PATRIC" id="fig|61435.5.peg.406"/>
<evidence type="ECO:0000256" key="3">
    <source>
        <dbReference type="ARBA" id="ARBA00022555"/>
    </source>
</evidence>
<keyword evidence="5" id="KW-0819">tRNA processing</keyword>
<evidence type="ECO:0000256" key="2">
    <source>
        <dbReference type="ARBA" id="ARBA00007265"/>
    </source>
</evidence>
<evidence type="ECO:0000256" key="9">
    <source>
        <dbReference type="ARBA" id="ARBA00022842"/>
    </source>
</evidence>
<gene>
    <name evidence="14" type="ORF">DA01_02005</name>
</gene>
<comment type="cofactor">
    <cofactor evidence="1">
        <name>Mg(2+)</name>
        <dbReference type="ChEBI" id="CHEBI:18420"/>
    </cofactor>
</comment>
<proteinExistence type="inferred from homology"/>
<evidence type="ECO:0000256" key="10">
    <source>
        <dbReference type="ARBA" id="ARBA00022884"/>
    </source>
</evidence>
<evidence type="ECO:0000313" key="15">
    <source>
        <dbReference type="Proteomes" id="UP000053577"/>
    </source>
</evidence>
<evidence type="ECO:0000259" key="13">
    <source>
        <dbReference type="Pfam" id="PF12627"/>
    </source>
</evidence>
<sequence length="418" mass="46795">MNTEKLRSFLKNRLPPEINRLILAAAELAASQEASLYLVGGLVRDCLLDTPPKDADLVITANAIRFGQDLLQGTSYKTTLHHRFGNISADINGFKLDITTARSEVYPAPGKLPEVGAGDIKADLFRRDFKINAMAISLSQQNFGCLVDPYDGLTDLKQGKLSVLHPKSFQDDPSRIWRVLRYSERLGFDISAETLALLKRDMQLIPLIGADRLRYEIECVLEEAKPENIFLKAEETGVLRYSLPGVKADGWLVGKFAEARKIYGTCIPRVIYYCLLSARLNKLQAENPVTGLNPGKYIAGCLGDYRYLAENLPELEKTGLRPSHLYKILVKCRKEARQSFYIASDNPLVRQNISLFEEELSNIKPHLKGADLIALGFAPGPAIQTILRELLFLKLDGQLTSRADEIDYVKRRQADDQS</sequence>
<reference evidence="14 15" key="1">
    <citation type="journal article" date="2015" name="Sci. Rep.">
        <title>A comparative genomics and reductive dehalogenase gene transcription study of two chloroethene-respiring bacteria, Dehalococcoides mccartyi strains MB and 11a.</title>
        <authorList>
            <person name="Low A."/>
            <person name="Shen Z."/>
            <person name="Cheng D."/>
            <person name="Rogers M.J."/>
            <person name="Lee P.K."/>
            <person name="He J."/>
        </authorList>
    </citation>
    <scope>NUCLEOTIDE SEQUENCE [LARGE SCALE GENOMIC DNA]</scope>
    <source>
        <strain evidence="14 15">MB</strain>
    </source>
</reference>
<dbReference type="GO" id="GO:0008033">
    <property type="term" value="P:tRNA processing"/>
    <property type="evidence" value="ECO:0007669"/>
    <property type="project" value="UniProtKB-KW"/>
</dbReference>
<dbReference type="GO" id="GO:0046872">
    <property type="term" value="F:metal ion binding"/>
    <property type="evidence" value="ECO:0007669"/>
    <property type="project" value="UniProtKB-KW"/>
</dbReference>
<evidence type="ECO:0000256" key="5">
    <source>
        <dbReference type="ARBA" id="ARBA00022694"/>
    </source>
</evidence>
<comment type="caution">
    <text evidence="14">The sequence shown here is derived from an EMBL/GenBank/DDBJ whole genome shotgun (WGS) entry which is preliminary data.</text>
</comment>
<dbReference type="Proteomes" id="UP000053577">
    <property type="component" value="Unassembled WGS sequence"/>
</dbReference>
<evidence type="ECO:0000256" key="6">
    <source>
        <dbReference type="ARBA" id="ARBA00022695"/>
    </source>
</evidence>
<dbReference type="CDD" id="cd05398">
    <property type="entry name" value="NT_ClassII-CCAase"/>
    <property type="match status" value="1"/>
</dbReference>
<dbReference type="Gene3D" id="3.30.460.10">
    <property type="entry name" value="Beta Polymerase, domain 2"/>
    <property type="match status" value="1"/>
</dbReference>
<dbReference type="InterPro" id="IPR052390">
    <property type="entry name" value="tRNA_nt/polyA_polymerase"/>
</dbReference>
<dbReference type="PANTHER" id="PTHR47788">
    <property type="entry name" value="POLYA POLYMERASE"/>
    <property type="match status" value="1"/>
</dbReference>
<keyword evidence="10 11" id="KW-0694">RNA-binding</keyword>
<dbReference type="RefSeq" id="WP_058292209.1">
    <property type="nucleotide sequence ID" value="NZ_JGYD01000010.1"/>
</dbReference>
<feature type="domain" description="tRNA nucleotidyltransferase/poly(A) polymerase RNA and SrmB- binding" evidence="13">
    <location>
        <begin position="187"/>
        <end position="248"/>
    </location>
</feature>
<dbReference type="Pfam" id="PF01743">
    <property type="entry name" value="PolyA_pol"/>
    <property type="match status" value="1"/>
</dbReference>
<comment type="similarity">
    <text evidence="2 11">Belongs to the tRNA nucleotidyltransferase/poly(A) polymerase family.</text>
</comment>